<reference evidence="6 7" key="1">
    <citation type="submission" date="2017-09" db="EMBL/GenBank/DDBJ databases">
        <title>A multilocus sequence analysis scheme for characterization of bacteria in the genus Thioclava.</title>
        <authorList>
            <person name="Liu Y."/>
            <person name="Shao Z."/>
        </authorList>
    </citation>
    <scope>NUCLEOTIDE SEQUENCE [LARGE SCALE GENOMIC DNA]</scope>
    <source>
        <strain evidence="6 7">CAU 1312</strain>
    </source>
</reference>
<proteinExistence type="predicted"/>
<evidence type="ECO:0000313" key="6">
    <source>
        <dbReference type="EMBL" id="PCD77348.1"/>
    </source>
</evidence>
<dbReference type="GO" id="GO:0008168">
    <property type="term" value="F:methyltransferase activity"/>
    <property type="evidence" value="ECO:0007669"/>
    <property type="project" value="UniProtKB-KW"/>
</dbReference>
<accession>A0A2A4CST4</accession>
<dbReference type="OrthoDB" id="9811969at2"/>
<evidence type="ECO:0000256" key="2">
    <source>
        <dbReference type="ARBA" id="ARBA00022692"/>
    </source>
</evidence>
<feature type="transmembrane region" description="Helical" evidence="5">
    <location>
        <begin position="34"/>
        <end position="57"/>
    </location>
</feature>
<gene>
    <name evidence="6" type="ORF">CLN94_05435</name>
</gene>
<evidence type="ECO:0000256" key="5">
    <source>
        <dbReference type="SAM" id="Phobius"/>
    </source>
</evidence>
<organism evidence="6 7">
    <name type="scientific">Pseudothioclava arenosa</name>
    <dbReference type="NCBI Taxonomy" id="1795308"/>
    <lineage>
        <taxon>Bacteria</taxon>
        <taxon>Pseudomonadati</taxon>
        <taxon>Pseudomonadota</taxon>
        <taxon>Alphaproteobacteria</taxon>
        <taxon>Rhodobacterales</taxon>
        <taxon>Paracoccaceae</taxon>
        <taxon>Pseudothioclava</taxon>
    </lineage>
</organism>
<sequence>MREIEIPPLWLALCAALGWGASRLWQVPVPGGQAIGLVLILLGCLLMGLAAAQMLLAHTTVIPRRDPNALVTSGAFALSRNPIYVADALILAGLLLWWQILWMMWLVPAFMLVITLRFIRGEEARLRAGFGAEYESYCANTRRWI</sequence>
<keyword evidence="6" id="KW-0808">Transferase</keyword>
<evidence type="ECO:0000313" key="7">
    <source>
        <dbReference type="Proteomes" id="UP000243507"/>
    </source>
</evidence>
<evidence type="ECO:0000256" key="1">
    <source>
        <dbReference type="ARBA" id="ARBA00004127"/>
    </source>
</evidence>
<dbReference type="GO" id="GO:0032259">
    <property type="term" value="P:methylation"/>
    <property type="evidence" value="ECO:0007669"/>
    <property type="project" value="UniProtKB-KW"/>
</dbReference>
<dbReference type="Pfam" id="PF04191">
    <property type="entry name" value="PEMT"/>
    <property type="match status" value="1"/>
</dbReference>
<keyword evidence="2 5" id="KW-0812">Transmembrane</keyword>
<dbReference type="InterPro" id="IPR007318">
    <property type="entry name" value="Phopholipid_MeTrfase"/>
</dbReference>
<keyword evidence="3 5" id="KW-1133">Transmembrane helix</keyword>
<dbReference type="GO" id="GO:0012505">
    <property type="term" value="C:endomembrane system"/>
    <property type="evidence" value="ECO:0007669"/>
    <property type="project" value="UniProtKB-SubCell"/>
</dbReference>
<protein>
    <submittedName>
        <fullName evidence="6">S-isoprenylcysteine methyltransferase</fullName>
    </submittedName>
</protein>
<dbReference type="Proteomes" id="UP000243507">
    <property type="component" value="Unassembled WGS sequence"/>
</dbReference>
<dbReference type="PANTHER" id="PTHR43847">
    <property type="entry name" value="BLL3993 PROTEIN"/>
    <property type="match status" value="1"/>
</dbReference>
<comment type="subcellular location">
    <subcellularLocation>
        <location evidence="1">Endomembrane system</location>
        <topology evidence="1">Multi-pass membrane protein</topology>
    </subcellularLocation>
</comment>
<evidence type="ECO:0000256" key="4">
    <source>
        <dbReference type="ARBA" id="ARBA00023136"/>
    </source>
</evidence>
<dbReference type="AlphaFoldDB" id="A0A2A4CST4"/>
<dbReference type="EMBL" id="NTJD01000003">
    <property type="protein sequence ID" value="PCD77348.1"/>
    <property type="molecule type" value="Genomic_DNA"/>
</dbReference>
<keyword evidence="7" id="KW-1185">Reference proteome</keyword>
<keyword evidence="4 5" id="KW-0472">Membrane</keyword>
<comment type="caution">
    <text evidence="6">The sequence shown here is derived from an EMBL/GenBank/DDBJ whole genome shotgun (WGS) entry which is preliminary data.</text>
</comment>
<evidence type="ECO:0000256" key="3">
    <source>
        <dbReference type="ARBA" id="ARBA00022989"/>
    </source>
</evidence>
<feature type="transmembrane region" description="Helical" evidence="5">
    <location>
        <begin position="100"/>
        <end position="119"/>
    </location>
</feature>
<name>A0A2A4CST4_9RHOB</name>
<dbReference type="Gene3D" id="1.20.120.1630">
    <property type="match status" value="1"/>
</dbReference>
<keyword evidence="6" id="KW-0489">Methyltransferase</keyword>
<dbReference type="InterPro" id="IPR052527">
    <property type="entry name" value="Metal_cation-efflux_comp"/>
</dbReference>
<feature type="transmembrane region" description="Helical" evidence="5">
    <location>
        <begin position="69"/>
        <end position="94"/>
    </location>
</feature>
<dbReference type="PANTHER" id="PTHR43847:SF1">
    <property type="entry name" value="BLL3993 PROTEIN"/>
    <property type="match status" value="1"/>
</dbReference>